<protein>
    <recommendedName>
        <fullName evidence="1">Protein kinase domain-containing protein</fullName>
    </recommendedName>
</protein>
<dbReference type="GO" id="GO:0005524">
    <property type="term" value="F:ATP binding"/>
    <property type="evidence" value="ECO:0007669"/>
    <property type="project" value="InterPro"/>
</dbReference>
<proteinExistence type="predicted"/>
<dbReference type="PANTHER" id="PTHR24347">
    <property type="entry name" value="SERINE/THREONINE-PROTEIN KINASE"/>
    <property type="match status" value="1"/>
</dbReference>
<dbReference type="InterPro" id="IPR000719">
    <property type="entry name" value="Prot_kinase_dom"/>
</dbReference>
<evidence type="ECO:0000259" key="1">
    <source>
        <dbReference type="PROSITE" id="PS50011"/>
    </source>
</evidence>
<evidence type="ECO:0000313" key="2">
    <source>
        <dbReference type="EMBL" id="NDV34803.1"/>
    </source>
</evidence>
<accession>A0A6B2LCN2</accession>
<name>A0A6B2LCN2_9EUKA</name>
<reference evidence="2" key="1">
    <citation type="journal article" date="2020" name="J. Eukaryot. Microbiol.">
        <title>De novo Sequencing, Assembly and Annotation of the Transcriptome for the Free-Living Testate Amoeba Arcella intermedia.</title>
        <authorList>
            <person name="Ribeiro G.M."/>
            <person name="Porfirio-Sousa A.L."/>
            <person name="Maurer-Alcala X.X."/>
            <person name="Katz L.A."/>
            <person name="Lahr D.J.G."/>
        </authorList>
    </citation>
    <scope>NUCLEOTIDE SEQUENCE</scope>
</reference>
<dbReference type="Pfam" id="PF00069">
    <property type="entry name" value="Pkinase"/>
    <property type="match status" value="1"/>
</dbReference>
<dbReference type="PROSITE" id="PS50011">
    <property type="entry name" value="PROTEIN_KINASE_DOM"/>
    <property type="match status" value="1"/>
</dbReference>
<organism evidence="2">
    <name type="scientific">Arcella intermedia</name>
    <dbReference type="NCBI Taxonomy" id="1963864"/>
    <lineage>
        <taxon>Eukaryota</taxon>
        <taxon>Amoebozoa</taxon>
        <taxon>Tubulinea</taxon>
        <taxon>Elardia</taxon>
        <taxon>Arcellinida</taxon>
        <taxon>Sphaerothecina</taxon>
        <taxon>Arcellidae</taxon>
        <taxon>Arcella</taxon>
    </lineage>
</organism>
<dbReference type="EMBL" id="GIBP01005834">
    <property type="protein sequence ID" value="NDV34803.1"/>
    <property type="molecule type" value="Transcribed_RNA"/>
</dbReference>
<dbReference type="InterPro" id="IPR011009">
    <property type="entry name" value="Kinase-like_dom_sf"/>
</dbReference>
<dbReference type="SUPFAM" id="SSF56112">
    <property type="entry name" value="Protein kinase-like (PK-like)"/>
    <property type="match status" value="1"/>
</dbReference>
<dbReference type="GO" id="GO:0004672">
    <property type="term" value="F:protein kinase activity"/>
    <property type="evidence" value="ECO:0007669"/>
    <property type="project" value="InterPro"/>
</dbReference>
<dbReference type="Gene3D" id="1.10.510.10">
    <property type="entry name" value="Transferase(Phosphotransferase) domain 1"/>
    <property type="match status" value="1"/>
</dbReference>
<feature type="domain" description="Protein kinase" evidence="1">
    <location>
        <begin position="19"/>
        <end position="265"/>
    </location>
</feature>
<sequence>MEKKNHSHSLTSMNIDDVYQKVELLNHGELCEVYSCKYMMKHNKQFVALKIYDNTKVSKEEWTKEVDLLLNVSHDNCISFLASSQAEEVSYIVMELSEGQNLQQILDASESKTLEQKHAANCIYHILRGIRYLHKHGIVHGNICYQNVVYHAPTNVWKICGFGSATLKQNNLKYTKESFPRVKEFLAPELEKESEEQWDLELIDEWGLGIVMYLVLVGEAPWKGENREIEWDKVNNEVATSLLAQLLTVNSKRLKAEEALKHRWFIEQLQEKTYFTGHIFLQD</sequence>
<dbReference type="AlphaFoldDB" id="A0A6B2LCN2"/>